<dbReference type="EMBL" id="OFSP01000001">
    <property type="protein sequence ID" value="SOY39722.1"/>
    <property type="molecule type" value="Genomic_DNA"/>
</dbReference>
<proteinExistence type="predicted"/>
<dbReference type="AlphaFoldDB" id="A0A975WNG8"/>
<reference evidence="1 2" key="1">
    <citation type="submission" date="2018-01" db="EMBL/GenBank/DDBJ databases">
        <authorList>
            <person name="Clerissi C."/>
        </authorList>
    </citation>
    <scope>NUCLEOTIDE SEQUENCE [LARGE SCALE GENOMIC DNA]</scope>
    <source>
        <strain evidence="1">Cupriavidus taiwanensis STM 3521</strain>
    </source>
</reference>
<comment type="caution">
    <text evidence="1">The sequence shown here is derived from an EMBL/GenBank/DDBJ whole genome shotgun (WGS) entry which is preliminary data.</text>
</comment>
<organism evidence="1 2">
    <name type="scientific">Cupriavidus taiwanensis</name>
    <dbReference type="NCBI Taxonomy" id="164546"/>
    <lineage>
        <taxon>Bacteria</taxon>
        <taxon>Pseudomonadati</taxon>
        <taxon>Pseudomonadota</taxon>
        <taxon>Betaproteobacteria</taxon>
        <taxon>Burkholderiales</taxon>
        <taxon>Burkholderiaceae</taxon>
        <taxon>Cupriavidus</taxon>
    </lineage>
</organism>
<gene>
    <name evidence="1" type="ORF">CBM2589_B10038</name>
</gene>
<evidence type="ECO:0000313" key="1">
    <source>
        <dbReference type="EMBL" id="SOY39722.1"/>
    </source>
</evidence>
<protein>
    <submittedName>
        <fullName evidence="1">Uncharacterized protein</fullName>
    </submittedName>
</protein>
<dbReference type="Proteomes" id="UP000256297">
    <property type="component" value="Chromosome CBM2589_b"/>
</dbReference>
<evidence type="ECO:0000313" key="2">
    <source>
        <dbReference type="Proteomes" id="UP000256297"/>
    </source>
</evidence>
<name>A0A975WNG8_9BURK</name>
<accession>A0A975WNG8</accession>
<sequence length="110" mass="12951">MRFVKYLAHLDLVLSNGNFHVLYFRIVFSGKFMERVVGIIPHYPEWQVVLGYLPALEMMFTQKFLCIFIEFSLCAKIADVLARCWMLANEPQYRGQTLLPIYDLKLPVLF</sequence>